<comment type="caution">
    <text evidence="1">The sequence shown here is derived from an EMBL/GenBank/DDBJ whole genome shotgun (WGS) entry which is preliminary data.</text>
</comment>
<reference evidence="1 2" key="1">
    <citation type="submission" date="2015-11" db="EMBL/GenBank/DDBJ databases">
        <title>Draft genome sequences of new species of the genus Lactobacillus isolated from orchardgrass silage.</title>
        <authorList>
            <person name="Tohno M."/>
            <person name="Tanizawa Y."/>
            <person name="Arita M."/>
        </authorList>
    </citation>
    <scope>NUCLEOTIDE SEQUENCE [LARGE SCALE GENOMIC DNA]</scope>
    <source>
        <strain evidence="1 2">IWT25</strain>
    </source>
</reference>
<dbReference type="Proteomes" id="UP000198414">
    <property type="component" value="Unassembled WGS sequence"/>
</dbReference>
<dbReference type="EMBL" id="BCMI01000042">
    <property type="protein sequence ID" value="GAX07183.1"/>
    <property type="molecule type" value="Genomic_DNA"/>
</dbReference>
<proteinExistence type="predicted"/>
<evidence type="ECO:0000313" key="1">
    <source>
        <dbReference type="EMBL" id="GAX07183.1"/>
    </source>
</evidence>
<evidence type="ECO:0008006" key="3">
    <source>
        <dbReference type="Google" id="ProtNLM"/>
    </source>
</evidence>
<organism evidence="1 2">
    <name type="scientific">Secundilactobacillus pentosiphilus</name>
    <dbReference type="NCBI Taxonomy" id="1714682"/>
    <lineage>
        <taxon>Bacteria</taxon>
        <taxon>Bacillati</taxon>
        <taxon>Bacillota</taxon>
        <taxon>Bacilli</taxon>
        <taxon>Lactobacillales</taxon>
        <taxon>Lactobacillaceae</taxon>
        <taxon>Secundilactobacillus</taxon>
    </lineage>
</organism>
<dbReference type="AlphaFoldDB" id="A0A1Z5IZJ0"/>
<evidence type="ECO:0000313" key="2">
    <source>
        <dbReference type="Proteomes" id="UP000198414"/>
    </source>
</evidence>
<accession>A0A1Z5IZJ0</accession>
<sequence length="382" mass="43873">MSNKCPIDDKRLLIFNKVKVKDGYICSHCRNKIGLKPSTYGYDRFRQTLTISQIKKMIANGETIDPKKWRKADQEKKNAEIAAQKEKQHIEEQKQQETLDWMKNGDLTDVARGTDKLILHKNEYLFYEITGDVPWYEERTHTERSGYSGIGASFRVAKGIYVHSGRSYPMSRKYTQNEIVHSGEILLTNKRLLLVGPNDSAQISLSSIVNVTPYTDGITIQKNRGKDVTLGGFDGEELSILISRLASNDLHAHSYYVDPSASNGISVDNLVQEFSKDYPIRYDKEQRILDIAVETDISALRNVYIVEYEKYNGIVEDLINKSNYIVQNFESAVNLTGYTIKFYADKKFEILTFQFKNGQMEYLLFTDPKFIDYLNDTHITGD</sequence>
<protein>
    <recommendedName>
        <fullName evidence="3">DUF4428 domain-containing protein</fullName>
    </recommendedName>
</protein>
<name>A0A1Z5IZJ0_9LACO</name>
<gene>
    <name evidence="1" type="ORF">IWT25_02531</name>
</gene>